<sequence length="307" mass="33855">MLNKSKLCQLSKIKNIIFSLFIVFSLFALTACATHNQTQSETISSSDISAKEYGAIPVSKPFTQQKNAMKRGGGRALVGKPYKIKGTWYHPKEDESYAKVGRASWYGSKFHGKLTANGEIYDMNHLTAAHPTMPLPSYAKVTNLTNNSSLIVRVNDRGPFVKNRIIDLSQKAAKMLDYKDSGVAQVKVEYVGPAPIDGHDDAYLLASYERAEDSPDFVLAMADENKINALTEAEKATTALLTDASSDMPLLPDVGPILLQKPQETQQTVFIGSHYNKSEEQNMTSLIKPQTVSYSVGLDEKSIIIER</sequence>
<dbReference type="EC" id="4.2.2.-" evidence="3"/>
<dbReference type="STRING" id="1094558.ME5_01391"/>
<proteinExistence type="inferred from homology"/>
<keyword evidence="3" id="KW-0564">Palmitate</keyword>
<dbReference type="HOGENOM" id="CLU_042923_3_5_5"/>
<dbReference type="InterPro" id="IPR034718">
    <property type="entry name" value="RlpA"/>
</dbReference>
<dbReference type="PANTHER" id="PTHR34183:SF1">
    <property type="entry name" value="ENDOLYTIC PEPTIDOGLYCAN TRANSGLYCOSYLASE RLPA"/>
    <property type="match status" value="1"/>
</dbReference>
<accession>J1JW83</accession>
<name>J1JW83_9HYPH</name>
<evidence type="ECO:0000256" key="3">
    <source>
        <dbReference type="HAMAP-Rule" id="MF_02071"/>
    </source>
</evidence>
<dbReference type="GO" id="GO:0005886">
    <property type="term" value="C:plasma membrane"/>
    <property type="evidence" value="ECO:0007669"/>
    <property type="project" value="UniProtKB-SubCell"/>
</dbReference>
<keyword evidence="3" id="KW-1003">Cell membrane</keyword>
<dbReference type="GO" id="GO:0071555">
    <property type="term" value="P:cell wall organization"/>
    <property type="evidence" value="ECO:0007669"/>
    <property type="project" value="UniProtKB-KW"/>
</dbReference>
<dbReference type="OrthoDB" id="9779128at2"/>
<feature type="signal peptide" evidence="5">
    <location>
        <begin position="1"/>
        <end position="33"/>
    </location>
</feature>
<feature type="domain" description="RlpA-like protein double-psi beta-barrel" evidence="6">
    <location>
        <begin position="100"/>
        <end position="188"/>
    </location>
</feature>
<dbReference type="AlphaFoldDB" id="J1JW83"/>
<dbReference type="NCBIfam" id="TIGR00413">
    <property type="entry name" value="rlpA"/>
    <property type="match status" value="1"/>
</dbReference>
<dbReference type="InterPro" id="IPR009009">
    <property type="entry name" value="RlpA-like_DPBB"/>
</dbReference>
<evidence type="ECO:0000256" key="2">
    <source>
        <dbReference type="ARBA" id="ARBA00023316"/>
    </source>
</evidence>
<evidence type="ECO:0000256" key="5">
    <source>
        <dbReference type="SAM" id="SignalP"/>
    </source>
</evidence>
<dbReference type="HAMAP" id="MF_02071">
    <property type="entry name" value="RlpA"/>
    <property type="match status" value="1"/>
</dbReference>
<evidence type="ECO:0000313" key="8">
    <source>
        <dbReference type="Proteomes" id="UP000008952"/>
    </source>
</evidence>
<gene>
    <name evidence="3" type="primary">rlpA</name>
    <name evidence="7" type="ORF">ME5_01391</name>
</gene>
<comment type="similarity">
    <text evidence="3 4">Belongs to the RlpA family.</text>
</comment>
<dbReference type="GO" id="GO:0008932">
    <property type="term" value="F:lytic endotransglycosylase activity"/>
    <property type="evidence" value="ECO:0007669"/>
    <property type="project" value="UniProtKB-UniRule"/>
</dbReference>
<dbReference type="Proteomes" id="UP000008952">
    <property type="component" value="Unassembled WGS sequence"/>
</dbReference>
<dbReference type="eggNOG" id="COG0797">
    <property type="taxonomic scope" value="Bacteria"/>
</dbReference>
<dbReference type="Gene3D" id="2.40.40.10">
    <property type="entry name" value="RlpA-like domain"/>
    <property type="match status" value="1"/>
</dbReference>
<dbReference type="CDD" id="cd22268">
    <property type="entry name" value="DPBB_RlpA-like"/>
    <property type="match status" value="1"/>
</dbReference>
<keyword evidence="2 3" id="KW-0961">Cell wall biogenesis/degradation</keyword>
<evidence type="ECO:0000313" key="7">
    <source>
        <dbReference type="EMBL" id="EJF88840.1"/>
    </source>
</evidence>
<comment type="function">
    <text evidence="3">Lytic transglycosylase with a strong preference for naked glycan strands that lack stem peptides.</text>
</comment>
<organism evidence="7 8">
    <name type="scientific">Bartonella tamiae Th239</name>
    <dbReference type="NCBI Taxonomy" id="1094558"/>
    <lineage>
        <taxon>Bacteria</taxon>
        <taxon>Pseudomonadati</taxon>
        <taxon>Pseudomonadota</taxon>
        <taxon>Alphaproteobacteria</taxon>
        <taxon>Hyphomicrobiales</taxon>
        <taxon>Bartonellaceae</taxon>
        <taxon>Bartonella</taxon>
    </lineage>
</organism>
<reference evidence="7 8" key="1">
    <citation type="submission" date="2012-03" db="EMBL/GenBank/DDBJ databases">
        <title>The Genome Sequence of Bartonella tamiae Th239.</title>
        <authorList>
            <consortium name="The Broad Institute Genome Sequencing Platform"/>
            <consortium name="The Broad Institute Genome Sequencing Center for Infectious Disease"/>
            <person name="Feldgarden M."/>
            <person name="Kirby J."/>
            <person name="Kosoy M."/>
            <person name="Birtles R."/>
            <person name="Probert W.S."/>
            <person name="Chiaraviglio L."/>
            <person name="Young S.K."/>
            <person name="Zeng Q."/>
            <person name="Gargeya S."/>
            <person name="Fitzgerald M."/>
            <person name="Haas B."/>
            <person name="Abouelleil A."/>
            <person name="Alvarado L."/>
            <person name="Arachchi H.M."/>
            <person name="Berlin A."/>
            <person name="Chapman S.B."/>
            <person name="Gearin G."/>
            <person name="Goldberg J."/>
            <person name="Griggs A."/>
            <person name="Gujja S."/>
            <person name="Hansen M."/>
            <person name="Heiman D."/>
            <person name="Howarth C."/>
            <person name="Larimer J."/>
            <person name="Lui A."/>
            <person name="MacDonald P.J.P."/>
            <person name="McCowen C."/>
            <person name="Montmayeur A."/>
            <person name="Murphy C."/>
            <person name="Neiman D."/>
            <person name="Pearson M."/>
            <person name="Priest M."/>
            <person name="Roberts A."/>
            <person name="Saif S."/>
            <person name="Shea T."/>
            <person name="Sisk P."/>
            <person name="Stolte C."/>
            <person name="Sykes S."/>
            <person name="Wortman J."/>
            <person name="Nusbaum C."/>
            <person name="Birren B."/>
        </authorList>
    </citation>
    <scope>NUCLEOTIDE SEQUENCE [LARGE SCALE GENOMIC DNA]</scope>
    <source>
        <strain evidence="7 8">Th239</strain>
    </source>
</reference>
<protein>
    <recommendedName>
        <fullName evidence="3">Endolytic peptidoglycan transglycosylase RlpA</fullName>
        <ecNumber evidence="3">4.2.2.-</ecNumber>
    </recommendedName>
</protein>
<dbReference type="Pfam" id="PF03330">
    <property type="entry name" value="DPBB_1"/>
    <property type="match status" value="1"/>
</dbReference>
<dbReference type="EMBL" id="AIMB01000008">
    <property type="protein sequence ID" value="EJF88840.1"/>
    <property type="molecule type" value="Genomic_DNA"/>
</dbReference>
<evidence type="ECO:0000256" key="1">
    <source>
        <dbReference type="ARBA" id="ARBA00023239"/>
    </source>
</evidence>
<evidence type="ECO:0000256" key="4">
    <source>
        <dbReference type="RuleBase" id="RU003495"/>
    </source>
</evidence>
<feature type="chain" id="PRO_5009991958" description="Endolytic peptidoglycan transglycosylase RlpA" evidence="5">
    <location>
        <begin position="34"/>
        <end position="307"/>
    </location>
</feature>
<comment type="subcellular location">
    <subcellularLocation>
        <location evidence="3">Cell membrane</location>
        <topology evidence="3">Lipid-anchor</topology>
    </subcellularLocation>
</comment>
<keyword evidence="5" id="KW-0732">Signal</keyword>
<dbReference type="InterPro" id="IPR036908">
    <property type="entry name" value="RlpA-like_sf"/>
</dbReference>
<keyword evidence="1 3" id="KW-0456">Lyase</keyword>
<comment type="caution">
    <text evidence="7">The sequence shown here is derived from an EMBL/GenBank/DDBJ whole genome shotgun (WGS) entry which is preliminary data.</text>
</comment>
<dbReference type="InterPro" id="IPR012997">
    <property type="entry name" value="RplA"/>
</dbReference>
<dbReference type="GO" id="GO:0000270">
    <property type="term" value="P:peptidoglycan metabolic process"/>
    <property type="evidence" value="ECO:0007669"/>
    <property type="project" value="UniProtKB-UniRule"/>
</dbReference>
<keyword evidence="3 7" id="KW-0449">Lipoprotein</keyword>
<keyword evidence="8" id="KW-1185">Reference proteome</keyword>
<evidence type="ECO:0000259" key="6">
    <source>
        <dbReference type="Pfam" id="PF03330"/>
    </source>
</evidence>
<dbReference type="SUPFAM" id="SSF50685">
    <property type="entry name" value="Barwin-like endoglucanases"/>
    <property type="match status" value="1"/>
</dbReference>
<dbReference type="PATRIC" id="fig|1094558.3.peg.1493"/>
<keyword evidence="3" id="KW-0472">Membrane</keyword>
<dbReference type="PROSITE" id="PS51257">
    <property type="entry name" value="PROKAR_LIPOPROTEIN"/>
    <property type="match status" value="1"/>
</dbReference>
<dbReference type="PANTHER" id="PTHR34183">
    <property type="entry name" value="ENDOLYTIC PEPTIDOGLYCAN TRANSGLYCOSYLASE RLPA"/>
    <property type="match status" value="1"/>
</dbReference>